<gene>
    <name evidence="10" type="primary">GNPAT</name>
    <name evidence="10" type="synonym">gnpat</name>
</gene>
<comment type="similarity">
    <text evidence="2 7">Belongs to the GPAT/DAPAT family.</text>
</comment>
<dbReference type="SUPFAM" id="SSF69593">
    <property type="entry name" value="Glycerol-3-phosphate (1)-acyltransferase"/>
    <property type="match status" value="1"/>
</dbReference>
<keyword evidence="5 7" id="KW-0012">Acyltransferase</keyword>
<sequence length="684" mass="76615">MTSISLYSQRDPMLKKRDDFEDMLEERRSSSDLKYAFKCYTPVLYKGMPPCKTTVLKSMVLHSDQLRYVINQVSKETGESAGAIQEEASAILEEMAHRLQLSTVRFFAFALTKAFKTLFRSIHVNEEGLQRLQQAIQDHPVVLLPSHRSYMDFLLMSYILYTYDLALPVIAAGMDFMGMKFVGEMLRMSGAFFIRRSFGGDKLYWAVFSEYVKTMLRNGMAPVEFFLEGTRSRTCKSLTPKIGLLNIVMEPFLKGEVFDVSLVPVSISYERILEESLYARELLGVPKPKESTSGLFKARKVLSEDYGSIHVYFGHAVSVRTLSEGRVDRRQFNLQPRFIPKKPSEDTQGFVSAVAYRLVRSQEENMVLMPWVLLASLLLQGMTLEELTQRAVWLRGLVRGLGAFLHWPDDKPPSEVVSASLSLHQGLVRVSEGRVRLLLEEPAGGPGPASPEERLLGAAVAVLSCASYRNQVLHVFLRPALLATAVHTASSGKKVFDTFSFLRNVLANEFILCPGAAVQDFEEACQQLVQSGALQASQQQLTATDRGEPTLAFLTAMLEPFLQGYQVVCRYLCEEASESLTEKLFVPAVRNFTVKLLLAGNLRHCEALSSDLQKNALAALLRLGAVRRVNGYAFSLFFIYNSNFILDIVLRYLALTLHIICRQPGLAAGAFLELLFVSLFCSGK</sequence>
<keyword evidence="8" id="KW-0812">Transmembrane</keyword>
<protein>
    <submittedName>
        <fullName evidence="10">Glyceronephosphate O-acyltransferase</fullName>
    </submittedName>
</protein>
<dbReference type="Ensembl" id="ENSGMOT00000017245.2">
    <property type="protein sequence ID" value="ENSGMOP00000016826.2"/>
    <property type="gene ID" value="ENSGMOG00000015663.2"/>
</dbReference>
<comment type="pathway">
    <text evidence="6">Phospholipid metabolism.</text>
</comment>
<keyword evidence="4 8" id="KW-0472">Membrane</keyword>
<dbReference type="GO" id="GO:0019432">
    <property type="term" value="P:triglyceride biosynthetic process"/>
    <property type="evidence" value="ECO:0007669"/>
    <property type="project" value="TreeGrafter"/>
</dbReference>
<dbReference type="InterPro" id="IPR022284">
    <property type="entry name" value="GPAT/DHAPAT"/>
</dbReference>
<accession>A0A8C4ZKK3</accession>
<dbReference type="Pfam" id="PF19277">
    <property type="entry name" value="GPAT_C"/>
    <property type="match status" value="1"/>
</dbReference>
<evidence type="ECO:0000256" key="3">
    <source>
        <dbReference type="ARBA" id="ARBA00022679"/>
    </source>
</evidence>
<evidence type="ECO:0000256" key="5">
    <source>
        <dbReference type="ARBA" id="ARBA00023315"/>
    </source>
</evidence>
<evidence type="ECO:0000256" key="2">
    <source>
        <dbReference type="ARBA" id="ARBA00007937"/>
    </source>
</evidence>
<keyword evidence="8" id="KW-1133">Transmembrane helix</keyword>
<reference evidence="10" key="1">
    <citation type="submission" date="2025-08" db="UniProtKB">
        <authorList>
            <consortium name="Ensembl"/>
        </authorList>
    </citation>
    <scope>IDENTIFICATION</scope>
</reference>
<dbReference type="CDD" id="cd07993">
    <property type="entry name" value="LPLAT_DHAPAT-like"/>
    <property type="match status" value="1"/>
</dbReference>
<dbReference type="OMA" id="RFNLEWY"/>
<dbReference type="GO" id="GO:0006631">
    <property type="term" value="P:fatty acid metabolic process"/>
    <property type="evidence" value="ECO:0007669"/>
    <property type="project" value="TreeGrafter"/>
</dbReference>
<proteinExistence type="inferred from homology"/>
<name>A0A8C4ZKK3_GADMO</name>
<dbReference type="GO" id="GO:0031966">
    <property type="term" value="C:mitochondrial membrane"/>
    <property type="evidence" value="ECO:0007669"/>
    <property type="project" value="TreeGrafter"/>
</dbReference>
<dbReference type="PIRSF" id="PIRSF000437">
    <property type="entry name" value="GPAT_DHAPAT"/>
    <property type="match status" value="1"/>
</dbReference>
<evidence type="ECO:0000256" key="4">
    <source>
        <dbReference type="ARBA" id="ARBA00023136"/>
    </source>
</evidence>
<dbReference type="GO" id="GO:0016287">
    <property type="term" value="F:glycerone-phosphate O-acyltransferase activity"/>
    <property type="evidence" value="ECO:0007669"/>
    <property type="project" value="TreeGrafter"/>
</dbReference>
<evidence type="ECO:0000256" key="1">
    <source>
        <dbReference type="ARBA" id="ARBA00004370"/>
    </source>
</evidence>
<dbReference type="Pfam" id="PF01553">
    <property type="entry name" value="Acyltransferase"/>
    <property type="match status" value="1"/>
</dbReference>
<dbReference type="Proteomes" id="UP000694546">
    <property type="component" value="Chromosome 21"/>
</dbReference>
<evidence type="ECO:0000259" key="9">
    <source>
        <dbReference type="SMART" id="SM00563"/>
    </source>
</evidence>
<organism evidence="10 11">
    <name type="scientific">Gadus morhua</name>
    <name type="common">Atlantic cod</name>
    <dbReference type="NCBI Taxonomy" id="8049"/>
    <lineage>
        <taxon>Eukaryota</taxon>
        <taxon>Metazoa</taxon>
        <taxon>Chordata</taxon>
        <taxon>Craniata</taxon>
        <taxon>Vertebrata</taxon>
        <taxon>Euteleostomi</taxon>
        <taxon>Actinopterygii</taxon>
        <taxon>Neopterygii</taxon>
        <taxon>Teleostei</taxon>
        <taxon>Neoteleostei</taxon>
        <taxon>Acanthomorphata</taxon>
        <taxon>Zeiogadaria</taxon>
        <taxon>Gadariae</taxon>
        <taxon>Gadiformes</taxon>
        <taxon>Gadoidei</taxon>
        <taxon>Gadidae</taxon>
        <taxon>Gadus</taxon>
    </lineage>
</organism>
<keyword evidence="3 7" id="KW-0808">Transferase</keyword>
<keyword evidence="11" id="KW-1185">Reference proteome</keyword>
<dbReference type="PANTHER" id="PTHR12563:SF20">
    <property type="entry name" value="DIHYDROXYACETONE PHOSPHATE ACYLTRANSFERASE"/>
    <property type="match status" value="1"/>
</dbReference>
<dbReference type="SMART" id="SM00563">
    <property type="entry name" value="PlsC"/>
    <property type="match status" value="1"/>
</dbReference>
<dbReference type="GeneTree" id="ENSGT00520000055570"/>
<reference evidence="10" key="2">
    <citation type="submission" date="2025-09" db="UniProtKB">
        <authorList>
            <consortium name="Ensembl"/>
        </authorList>
    </citation>
    <scope>IDENTIFICATION</scope>
</reference>
<evidence type="ECO:0000256" key="6">
    <source>
        <dbReference type="ARBA" id="ARBA00025707"/>
    </source>
</evidence>
<feature type="domain" description="Phospholipid/glycerol acyltransferase" evidence="9">
    <location>
        <begin position="141"/>
        <end position="270"/>
    </location>
</feature>
<dbReference type="GO" id="GO:0005778">
    <property type="term" value="C:peroxisomal membrane"/>
    <property type="evidence" value="ECO:0007669"/>
    <property type="project" value="TreeGrafter"/>
</dbReference>
<dbReference type="InterPro" id="IPR041728">
    <property type="entry name" value="GPAT/DHAPAT_LPLAT"/>
</dbReference>
<dbReference type="PANTHER" id="PTHR12563">
    <property type="entry name" value="GLYCEROL-3-PHOSPHATE ACYLTRANSFERASE"/>
    <property type="match status" value="1"/>
</dbReference>
<dbReference type="GO" id="GO:0004366">
    <property type="term" value="F:glycerol-3-phosphate O-acyltransferase activity"/>
    <property type="evidence" value="ECO:0007669"/>
    <property type="project" value="TreeGrafter"/>
</dbReference>
<evidence type="ECO:0000313" key="10">
    <source>
        <dbReference type="Ensembl" id="ENSGMOP00000016826.2"/>
    </source>
</evidence>
<evidence type="ECO:0000256" key="7">
    <source>
        <dbReference type="PIRNR" id="PIRNR000437"/>
    </source>
</evidence>
<evidence type="ECO:0000256" key="8">
    <source>
        <dbReference type="SAM" id="Phobius"/>
    </source>
</evidence>
<dbReference type="InterPro" id="IPR002123">
    <property type="entry name" value="Plipid/glycerol_acylTrfase"/>
</dbReference>
<dbReference type="GO" id="GO:0008654">
    <property type="term" value="P:phospholipid biosynthetic process"/>
    <property type="evidence" value="ECO:0007669"/>
    <property type="project" value="TreeGrafter"/>
</dbReference>
<dbReference type="AlphaFoldDB" id="A0A8C4ZKK3"/>
<dbReference type="InterPro" id="IPR045520">
    <property type="entry name" value="GPAT/DHAPAT_C"/>
</dbReference>
<evidence type="ECO:0000313" key="11">
    <source>
        <dbReference type="Proteomes" id="UP000694546"/>
    </source>
</evidence>
<comment type="subcellular location">
    <subcellularLocation>
        <location evidence="1">Membrane</location>
    </subcellularLocation>
</comment>
<feature type="transmembrane region" description="Helical" evidence="8">
    <location>
        <begin position="153"/>
        <end position="178"/>
    </location>
</feature>
<dbReference type="GO" id="GO:0008611">
    <property type="term" value="P:ether lipid biosynthetic process"/>
    <property type="evidence" value="ECO:0007669"/>
    <property type="project" value="TreeGrafter"/>
</dbReference>